<dbReference type="AlphaFoldDB" id="A0A4Q9FCB3"/>
<evidence type="ECO:0000313" key="3">
    <source>
        <dbReference type="Proteomes" id="UP000291142"/>
    </source>
</evidence>
<keyword evidence="3" id="KW-1185">Reference proteome</keyword>
<keyword evidence="1" id="KW-1133">Transmembrane helix</keyword>
<proteinExistence type="predicted"/>
<sequence>MSNFKSHYVFTKEQRNGIFLWLLLIVVLQCVYFFVDF</sequence>
<accession>A0A4Q9FCB3</accession>
<comment type="caution">
    <text evidence="2">The sequence shown here is derived from an EMBL/GenBank/DDBJ whole genome shotgun (WGS) entry which is preliminary data.</text>
</comment>
<protein>
    <submittedName>
        <fullName evidence="2">Helix-hairpin-helix domain-containing protein</fullName>
    </submittedName>
</protein>
<dbReference type="EMBL" id="SIRT01000043">
    <property type="protein sequence ID" value="TBM97833.1"/>
    <property type="molecule type" value="Genomic_DNA"/>
</dbReference>
<gene>
    <name evidence="2" type="ORF">EYD45_16560</name>
</gene>
<feature type="non-terminal residue" evidence="2">
    <location>
        <position position="37"/>
    </location>
</feature>
<organism evidence="2 3">
    <name type="scientific">Hyunsoonleella flava</name>
    <dbReference type="NCBI Taxonomy" id="2527939"/>
    <lineage>
        <taxon>Bacteria</taxon>
        <taxon>Pseudomonadati</taxon>
        <taxon>Bacteroidota</taxon>
        <taxon>Flavobacteriia</taxon>
        <taxon>Flavobacteriales</taxon>
        <taxon>Flavobacteriaceae</taxon>
    </lineage>
</organism>
<evidence type="ECO:0000256" key="1">
    <source>
        <dbReference type="SAM" id="Phobius"/>
    </source>
</evidence>
<name>A0A4Q9FCB3_9FLAO</name>
<keyword evidence="1" id="KW-0812">Transmembrane</keyword>
<evidence type="ECO:0000313" key="2">
    <source>
        <dbReference type="EMBL" id="TBM97833.1"/>
    </source>
</evidence>
<feature type="transmembrane region" description="Helical" evidence="1">
    <location>
        <begin position="18"/>
        <end position="35"/>
    </location>
</feature>
<dbReference type="Proteomes" id="UP000291142">
    <property type="component" value="Unassembled WGS sequence"/>
</dbReference>
<reference evidence="2 3" key="1">
    <citation type="submission" date="2019-02" db="EMBL/GenBank/DDBJ databases">
        <title>Hyunsoonleella sp., isolated from marine sediment.</title>
        <authorList>
            <person name="Liu B.-T."/>
        </authorList>
    </citation>
    <scope>NUCLEOTIDE SEQUENCE [LARGE SCALE GENOMIC DNA]</scope>
    <source>
        <strain evidence="2 3">T58</strain>
    </source>
</reference>
<keyword evidence="1" id="KW-0472">Membrane</keyword>